<dbReference type="PANTHER" id="PTHR10344">
    <property type="entry name" value="THYMIDYLATE KINASE"/>
    <property type="match status" value="1"/>
</dbReference>
<dbReference type="Pfam" id="PF02223">
    <property type="entry name" value="Thymidylate_kin"/>
    <property type="match status" value="1"/>
</dbReference>
<dbReference type="RefSeq" id="WP_050739337.1">
    <property type="nucleotide sequence ID" value="NZ_LGYO01000011.1"/>
</dbReference>
<keyword evidence="6" id="KW-0808">Transferase</keyword>
<dbReference type="Proteomes" id="UP000036873">
    <property type="component" value="Unassembled WGS sequence"/>
</dbReference>
<gene>
    <name evidence="6" type="ORF">AKG39_05345</name>
</gene>
<dbReference type="InterPro" id="IPR027417">
    <property type="entry name" value="P-loop_NTPase"/>
</dbReference>
<evidence type="ECO:0000256" key="3">
    <source>
        <dbReference type="ARBA" id="ARBA00022741"/>
    </source>
</evidence>
<dbReference type="GO" id="GO:0006227">
    <property type="term" value="P:dUDP biosynthetic process"/>
    <property type="evidence" value="ECO:0007669"/>
    <property type="project" value="TreeGrafter"/>
</dbReference>
<keyword evidence="3" id="KW-0547">Nucleotide-binding</keyword>
<organism evidence="6 7">
    <name type="scientific">Acetobacterium bakii</name>
    <dbReference type="NCBI Taxonomy" id="52689"/>
    <lineage>
        <taxon>Bacteria</taxon>
        <taxon>Bacillati</taxon>
        <taxon>Bacillota</taxon>
        <taxon>Clostridia</taxon>
        <taxon>Eubacteriales</taxon>
        <taxon>Eubacteriaceae</taxon>
        <taxon>Acetobacterium</taxon>
    </lineage>
</organism>
<dbReference type="Gene3D" id="3.40.50.300">
    <property type="entry name" value="P-loop containing nucleotide triphosphate hydrolases"/>
    <property type="match status" value="1"/>
</dbReference>
<evidence type="ECO:0000256" key="2">
    <source>
        <dbReference type="ARBA" id="ARBA00017144"/>
    </source>
</evidence>
<evidence type="ECO:0000256" key="4">
    <source>
        <dbReference type="ARBA" id="ARBA00022840"/>
    </source>
</evidence>
<dbReference type="GO" id="GO:0005829">
    <property type="term" value="C:cytosol"/>
    <property type="evidence" value="ECO:0007669"/>
    <property type="project" value="TreeGrafter"/>
</dbReference>
<dbReference type="GO" id="GO:0005524">
    <property type="term" value="F:ATP binding"/>
    <property type="evidence" value="ECO:0007669"/>
    <property type="project" value="UniProtKB-KW"/>
</dbReference>
<proteinExistence type="inferred from homology"/>
<reference evidence="7" key="1">
    <citation type="submission" date="2015-07" db="EMBL/GenBank/DDBJ databases">
        <title>Draft genome sequence of Acetobacterium bakii DSM 8293, a potential psychrophilic chemical producer through syngas fermentation.</title>
        <authorList>
            <person name="Song Y."/>
            <person name="Hwang S."/>
            <person name="Cho B.-K."/>
        </authorList>
    </citation>
    <scope>NUCLEOTIDE SEQUENCE [LARGE SCALE GENOMIC DNA]</scope>
    <source>
        <strain evidence="7">DSM 8239</strain>
    </source>
</reference>
<comment type="caution">
    <text evidence="6">The sequence shown here is derived from an EMBL/GenBank/DDBJ whole genome shotgun (WGS) entry which is preliminary data.</text>
</comment>
<evidence type="ECO:0000313" key="6">
    <source>
        <dbReference type="EMBL" id="KNZ42581.1"/>
    </source>
</evidence>
<sequence length="231" mass="26798">MKHKGKLIVIEGVDGCGKETQTKRLYERFREAGQKVMTISYPRYDKESSAMVKLYLSGAFGENPEDVSPYIASTFYTADRYASYKEDYEVFLNNGGIVLMDRYTTSNMVHQAGKIRDSHARKQFLAWLWDYEFKLFGLPIPDQVFFLNIPPAVNQKLIENRKNKMTGNAEKDIHEKSPEHLNDAYMSALALVDEYAWIEIRCISKGELRSIEDIHEEIWNYLNIKEDNTDA</sequence>
<dbReference type="STRING" id="52689.AKG39_05345"/>
<dbReference type="InterPro" id="IPR039430">
    <property type="entry name" value="Thymidylate_kin-like_dom"/>
</dbReference>
<dbReference type="OrthoDB" id="9774907at2"/>
<dbReference type="SUPFAM" id="SSF52540">
    <property type="entry name" value="P-loop containing nucleoside triphosphate hydrolases"/>
    <property type="match status" value="1"/>
</dbReference>
<dbReference type="PATRIC" id="fig|52689.4.peg.149"/>
<dbReference type="FunFam" id="3.40.50.300:FF:002288">
    <property type="entry name" value="Probable thymidylate kinase"/>
    <property type="match status" value="1"/>
</dbReference>
<comment type="similarity">
    <text evidence="1">Belongs to the thymidylate kinase family.</text>
</comment>
<dbReference type="CDD" id="cd01672">
    <property type="entry name" value="TMPK"/>
    <property type="match status" value="1"/>
</dbReference>
<keyword evidence="6" id="KW-0418">Kinase</keyword>
<keyword evidence="7" id="KW-1185">Reference proteome</keyword>
<evidence type="ECO:0000256" key="1">
    <source>
        <dbReference type="ARBA" id="ARBA00009776"/>
    </source>
</evidence>
<dbReference type="GO" id="GO:0004798">
    <property type="term" value="F:dTMP kinase activity"/>
    <property type="evidence" value="ECO:0007669"/>
    <property type="project" value="TreeGrafter"/>
</dbReference>
<dbReference type="EMBL" id="LGYO01000011">
    <property type="protein sequence ID" value="KNZ42581.1"/>
    <property type="molecule type" value="Genomic_DNA"/>
</dbReference>
<keyword evidence="4" id="KW-0067">ATP-binding</keyword>
<evidence type="ECO:0000313" key="7">
    <source>
        <dbReference type="Proteomes" id="UP000036873"/>
    </source>
</evidence>
<dbReference type="GO" id="GO:0006235">
    <property type="term" value="P:dTTP biosynthetic process"/>
    <property type="evidence" value="ECO:0007669"/>
    <property type="project" value="TreeGrafter"/>
</dbReference>
<name>A0A0L6U234_9FIRM</name>
<accession>A0A0L6U234</accession>
<dbReference type="GO" id="GO:0006233">
    <property type="term" value="P:dTDP biosynthetic process"/>
    <property type="evidence" value="ECO:0007669"/>
    <property type="project" value="TreeGrafter"/>
</dbReference>
<evidence type="ECO:0000259" key="5">
    <source>
        <dbReference type="Pfam" id="PF02223"/>
    </source>
</evidence>
<dbReference type="PANTHER" id="PTHR10344:SF4">
    <property type="entry name" value="UMP-CMP KINASE 2, MITOCHONDRIAL"/>
    <property type="match status" value="1"/>
</dbReference>
<dbReference type="AlphaFoldDB" id="A0A0L6U234"/>
<protein>
    <recommendedName>
        <fullName evidence="2">Thymidylate kinase</fullName>
    </recommendedName>
</protein>
<feature type="domain" description="Thymidylate kinase-like" evidence="5">
    <location>
        <begin position="10"/>
        <end position="193"/>
    </location>
</feature>